<dbReference type="AlphaFoldDB" id="A0A835HU70"/>
<name>A0A835HU70_9MAGN</name>
<dbReference type="Proteomes" id="UP000631114">
    <property type="component" value="Unassembled WGS sequence"/>
</dbReference>
<comment type="caution">
    <text evidence="1">The sequence shown here is derived from an EMBL/GenBank/DDBJ whole genome shotgun (WGS) entry which is preliminary data.</text>
</comment>
<evidence type="ECO:0000313" key="1">
    <source>
        <dbReference type="EMBL" id="KAF9605821.1"/>
    </source>
</evidence>
<sequence length="121" mass="13524">MPFYYMPQETRILGTDVFGKGIRCKGLHPSAHTQTGLIIAKSLKLAAEAKLLCKEIAGMDVALSSVVTEIQIWMRGLQYIEGFRSAHEVQKLHGTNESPFLFPVHPMPRLLTVLLPPRDKP</sequence>
<reference evidence="1 2" key="1">
    <citation type="submission" date="2020-10" db="EMBL/GenBank/DDBJ databases">
        <title>The Coptis chinensis genome and diversification of protoberbering-type alkaloids.</title>
        <authorList>
            <person name="Wang B."/>
            <person name="Shu S."/>
            <person name="Song C."/>
            <person name="Liu Y."/>
        </authorList>
    </citation>
    <scope>NUCLEOTIDE SEQUENCE [LARGE SCALE GENOMIC DNA]</scope>
    <source>
        <strain evidence="1">HL-2020</strain>
        <tissue evidence="1">Leaf</tissue>
    </source>
</reference>
<protein>
    <submittedName>
        <fullName evidence="1">Uncharacterized protein</fullName>
    </submittedName>
</protein>
<proteinExistence type="predicted"/>
<accession>A0A835HU70</accession>
<gene>
    <name evidence="1" type="ORF">IFM89_018646</name>
</gene>
<dbReference type="EMBL" id="JADFTS010000005">
    <property type="protein sequence ID" value="KAF9605821.1"/>
    <property type="molecule type" value="Genomic_DNA"/>
</dbReference>
<keyword evidence="2" id="KW-1185">Reference proteome</keyword>
<evidence type="ECO:0000313" key="2">
    <source>
        <dbReference type="Proteomes" id="UP000631114"/>
    </source>
</evidence>
<organism evidence="1 2">
    <name type="scientific">Coptis chinensis</name>
    <dbReference type="NCBI Taxonomy" id="261450"/>
    <lineage>
        <taxon>Eukaryota</taxon>
        <taxon>Viridiplantae</taxon>
        <taxon>Streptophyta</taxon>
        <taxon>Embryophyta</taxon>
        <taxon>Tracheophyta</taxon>
        <taxon>Spermatophyta</taxon>
        <taxon>Magnoliopsida</taxon>
        <taxon>Ranunculales</taxon>
        <taxon>Ranunculaceae</taxon>
        <taxon>Coptidoideae</taxon>
        <taxon>Coptis</taxon>
    </lineage>
</organism>